<comment type="caution">
    <text evidence="12">The sequence shown here is derived from an EMBL/GenBank/DDBJ whole genome shotgun (WGS) entry which is preliminary data.</text>
</comment>
<dbReference type="RefSeq" id="WP_343193756.1">
    <property type="nucleotide sequence ID" value="NZ_JBCIVJ010000006.1"/>
</dbReference>
<evidence type="ECO:0000313" key="12">
    <source>
        <dbReference type="EMBL" id="MEN0579366.1"/>
    </source>
</evidence>
<dbReference type="InterPro" id="IPR035906">
    <property type="entry name" value="MetI-like_sf"/>
</dbReference>
<dbReference type="PANTHER" id="PTHR30614:SF0">
    <property type="entry name" value="L-CYSTINE TRANSPORT SYSTEM PERMEASE PROTEIN TCYL"/>
    <property type="match status" value="1"/>
</dbReference>
<feature type="transmembrane region" description="Helical" evidence="10">
    <location>
        <begin position="200"/>
        <end position="221"/>
    </location>
</feature>
<feature type="transmembrane region" description="Helical" evidence="10">
    <location>
        <begin position="99"/>
        <end position="118"/>
    </location>
</feature>
<keyword evidence="3 10" id="KW-0813">Transport</keyword>
<evidence type="ECO:0000256" key="8">
    <source>
        <dbReference type="ARBA" id="ARBA00022989"/>
    </source>
</evidence>
<keyword evidence="9 10" id="KW-0472">Membrane</keyword>
<keyword evidence="6 10" id="KW-0812">Transmembrane</keyword>
<organism evidence="12 13">
    <name type="scientific">Phytobacter palmae</name>
    <dbReference type="NCBI Taxonomy" id="1855371"/>
    <lineage>
        <taxon>Bacteria</taxon>
        <taxon>Pseudomonadati</taxon>
        <taxon>Pseudomonadota</taxon>
        <taxon>Gammaproteobacteria</taxon>
        <taxon>Enterobacterales</taxon>
        <taxon>Enterobacteriaceae</taxon>
        <taxon>Phytobacter</taxon>
    </lineage>
</organism>
<dbReference type="EMBL" id="JBCIVJ010000006">
    <property type="protein sequence ID" value="MEN0579366.1"/>
    <property type="molecule type" value="Genomic_DNA"/>
</dbReference>
<dbReference type="SUPFAM" id="SSF161098">
    <property type="entry name" value="MetI-like"/>
    <property type="match status" value="1"/>
</dbReference>
<feature type="domain" description="ABC transmembrane type-1" evidence="11">
    <location>
        <begin position="20"/>
        <end position="218"/>
    </location>
</feature>
<comment type="similarity">
    <text evidence="2">Belongs to the binding-protein-dependent transport system permease family. HisMQ subfamily.</text>
</comment>
<dbReference type="InterPro" id="IPR000515">
    <property type="entry name" value="MetI-like"/>
</dbReference>
<feature type="transmembrane region" description="Helical" evidence="10">
    <location>
        <begin position="58"/>
        <end position="79"/>
    </location>
</feature>
<evidence type="ECO:0000256" key="10">
    <source>
        <dbReference type="RuleBase" id="RU363032"/>
    </source>
</evidence>
<accession>A0ABU9V6F0</accession>
<evidence type="ECO:0000256" key="1">
    <source>
        <dbReference type="ARBA" id="ARBA00004429"/>
    </source>
</evidence>
<evidence type="ECO:0000313" key="13">
    <source>
        <dbReference type="Proteomes" id="UP001411173"/>
    </source>
</evidence>
<keyword evidence="7" id="KW-0029">Amino-acid transport</keyword>
<keyword evidence="5" id="KW-0997">Cell inner membrane</keyword>
<dbReference type="InterPro" id="IPR043429">
    <property type="entry name" value="ArtM/GltK/GlnP/TcyL/YhdX-like"/>
</dbReference>
<name>A0ABU9V6F0_9ENTR</name>
<dbReference type="CDD" id="cd06261">
    <property type="entry name" value="TM_PBP2"/>
    <property type="match status" value="1"/>
</dbReference>
<dbReference type="NCBIfam" id="TIGR01726">
    <property type="entry name" value="HEQRo_perm_3TM"/>
    <property type="match status" value="1"/>
</dbReference>
<dbReference type="PROSITE" id="PS50928">
    <property type="entry name" value="ABC_TM1"/>
    <property type="match status" value="1"/>
</dbReference>
<dbReference type="InterPro" id="IPR010065">
    <property type="entry name" value="AA_ABC_transptr_permease_3TM"/>
</dbReference>
<keyword evidence="13" id="KW-1185">Reference proteome</keyword>
<comment type="subcellular location">
    <subcellularLocation>
        <location evidence="1">Cell inner membrane</location>
        <topology evidence="1">Multi-pass membrane protein</topology>
    </subcellularLocation>
    <subcellularLocation>
        <location evidence="10">Cell membrane</location>
        <topology evidence="10">Multi-pass membrane protein</topology>
    </subcellularLocation>
</comment>
<evidence type="ECO:0000256" key="2">
    <source>
        <dbReference type="ARBA" id="ARBA00010072"/>
    </source>
</evidence>
<dbReference type="Gene3D" id="1.10.3720.10">
    <property type="entry name" value="MetI-like"/>
    <property type="match status" value="1"/>
</dbReference>
<keyword evidence="8 10" id="KW-1133">Transmembrane helix</keyword>
<protein>
    <submittedName>
        <fullName evidence="12">Amino acid ABC transporter permease</fullName>
    </submittedName>
</protein>
<evidence type="ECO:0000256" key="6">
    <source>
        <dbReference type="ARBA" id="ARBA00022692"/>
    </source>
</evidence>
<feature type="transmembrane region" description="Helical" evidence="10">
    <location>
        <begin position="20"/>
        <end position="46"/>
    </location>
</feature>
<evidence type="ECO:0000259" key="11">
    <source>
        <dbReference type="PROSITE" id="PS50928"/>
    </source>
</evidence>
<evidence type="ECO:0000256" key="3">
    <source>
        <dbReference type="ARBA" id="ARBA00022448"/>
    </source>
</evidence>
<gene>
    <name evidence="12" type="ORF">AAIG39_10125</name>
</gene>
<evidence type="ECO:0000256" key="5">
    <source>
        <dbReference type="ARBA" id="ARBA00022519"/>
    </source>
</evidence>
<keyword evidence="4" id="KW-1003">Cell membrane</keyword>
<evidence type="ECO:0000256" key="7">
    <source>
        <dbReference type="ARBA" id="ARBA00022970"/>
    </source>
</evidence>
<proteinExistence type="inferred from homology"/>
<evidence type="ECO:0000256" key="9">
    <source>
        <dbReference type="ARBA" id="ARBA00023136"/>
    </source>
</evidence>
<dbReference type="PANTHER" id="PTHR30614">
    <property type="entry name" value="MEMBRANE COMPONENT OF AMINO ACID ABC TRANSPORTER"/>
    <property type="match status" value="1"/>
</dbReference>
<sequence>MAMFSFDFIRDNFTFILSALPVTLLITVLSLIFSTLAGGVLAWVLIRNVPYVKYLVRAFISFGRSVPMLVMLYFVFYVWPWITSDLLGGPQDTPFSYKLSPLVAAVAAFSVVFSAYFAETFRSAWNAVEKGQREAAWSIGLTGFTQFRRIIFPQAAVSALPNYTSVLIDLIKDTSLVYTITVVDVMAKANIAAARGFHYVEAYCIVLIIYIALCLVLTRILRHIEVYLSNRWKSHARKVVPSHSFWGKKYVQK</sequence>
<evidence type="ECO:0000256" key="4">
    <source>
        <dbReference type="ARBA" id="ARBA00022475"/>
    </source>
</evidence>
<reference evidence="12 13" key="1">
    <citation type="submission" date="2024-02" db="EMBL/GenBank/DDBJ databases">
        <title>Whole genome of MDR Enterobacteriaceae from southern Thailand.</title>
        <authorList>
            <person name="Surachat K."/>
        </authorList>
    </citation>
    <scope>NUCLEOTIDE SEQUENCE [LARGE SCALE GENOMIC DNA]</scope>
    <source>
        <strain evidence="12 13">PSU_29</strain>
    </source>
</reference>
<dbReference type="Proteomes" id="UP001411173">
    <property type="component" value="Unassembled WGS sequence"/>
</dbReference>
<dbReference type="Pfam" id="PF00528">
    <property type="entry name" value="BPD_transp_1"/>
    <property type="match status" value="1"/>
</dbReference>